<name>A0A494YXS9_9BACI</name>
<evidence type="ECO:0000313" key="3">
    <source>
        <dbReference type="Proteomes" id="UP000281813"/>
    </source>
</evidence>
<feature type="transmembrane region" description="Helical" evidence="1">
    <location>
        <begin position="214"/>
        <end position="231"/>
    </location>
</feature>
<evidence type="ECO:0000256" key="1">
    <source>
        <dbReference type="SAM" id="Phobius"/>
    </source>
</evidence>
<evidence type="ECO:0000313" key="2">
    <source>
        <dbReference type="EMBL" id="RKQ15034.1"/>
    </source>
</evidence>
<accession>A0A494YXS9</accession>
<reference evidence="2 3" key="1">
    <citation type="journal article" date="2015" name="Antonie Van Leeuwenhoek">
        <title>Oceanobacillus bengalensis sp. nov., a bacterium isolated from seawater of the Bay of Bengal.</title>
        <authorList>
            <person name="Yongchang O."/>
            <person name="Xiang W."/>
            <person name="Wang G."/>
        </authorList>
    </citation>
    <scope>NUCLEOTIDE SEQUENCE [LARGE SCALE GENOMIC DNA]</scope>
    <source>
        <strain evidence="2 3">MCCC 1K00260</strain>
    </source>
</reference>
<keyword evidence="3" id="KW-1185">Reference proteome</keyword>
<keyword evidence="1" id="KW-0812">Transmembrane</keyword>
<keyword evidence="1" id="KW-1133">Transmembrane helix</keyword>
<feature type="transmembrane region" description="Helical" evidence="1">
    <location>
        <begin position="21"/>
        <end position="38"/>
    </location>
</feature>
<protein>
    <submittedName>
        <fullName evidence="2">Uncharacterized protein</fullName>
    </submittedName>
</protein>
<feature type="transmembrane region" description="Helical" evidence="1">
    <location>
        <begin position="237"/>
        <end position="257"/>
    </location>
</feature>
<dbReference type="EMBL" id="RBZO01000016">
    <property type="protein sequence ID" value="RKQ15034.1"/>
    <property type="molecule type" value="Genomic_DNA"/>
</dbReference>
<dbReference type="AlphaFoldDB" id="A0A494YXS9"/>
<gene>
    <name evidence="2" type="ORF">D8M05_11285</name>
</gene>
<dbReference type="RefSeq" id="WP_121131841.1">
    <property type="nucleotide sequence ID" value="NZ_JBHUFK010000014.1"/>
</dbReference>
<dbReference type="Proteomes" id="UP000281813">
    <property type="component" value="Unassembled WGS sequence"/>
</dbReference>
<feature type="transmembrane region" description="Helical" evidence="1">
    <location>
        <begin position="182"/>
        <end position="207"/>
    </location>
</feature>
<keyword evidence="1" id="KW-0472">Membrane</keyword>
<proteinExistence type="predicted"/>
<feature type="transmembrane region" description="Helical" evidence="1">
    <location>
        <begin position="155"/>
        <end position="176"/>
    </location>
</feature>
<dbReference type="OrthoDB" id="9885272at2"/>
<organism evidence="2 3">
    <name type="scientific">Oceanobacillus bengalensis</name>
    <dbReference type="NCBI Taxonomy" id="1435466"/>
    <lineage>
        <taxon>Bacteria</taxon>
        <taxon>Bacillati</taxon>
        <taxon>Bacillota</taxon>
        <taxon>Bacilli</taxon>
        <taxon>Bacillales</taxon>
        <taxon>Bacillaceae</taxon>
        <taxon>Oceanobacillus</taxon>
    </lineage>
</organism>
<comment type="caution">
    <text evidence="2">The sequence shown here is derived from an EMBL/GenBank/DDBJ whole genome shotgun (WGS) entry which is preliminary data.</text>
</comment>
<sequence length="259" mass="30082">MDVQTVFQKITEVTNMNPLEVTVWLIIVALFVWLYKEFKVQYQKKKDLKTAKTDIFMEKISKSLSVAYQYKLDITKGQEFFVAVINSFPLLDSSDIKEIKEIINDSSIHEKEKIEKISEKLYQQLLYLSEQNRELNTVKSGLDVLDYGFTKLKDIVFPIGQAFFTLFAALLSFIIISIGENILLSFIRYTAMLLLLILTVGFLDIFLKKKLKKNSLISIIFIFISLILLIVQYNLLVVIIFLLIFVVSLICFLKFGLKW</sequence>